<dbReference type="Pfam" id="PF05193">
    <property type="entry name" value="Peptidase_M16_C"/>
    <property type="match status" value="1"/>
</dbReference>
<evidence type="ECO:0000256" key="1">
    <source>
        <dbReference type="SAM" id="SignalP"/>
    </source>
</evidence>
<dbReference type="Gene3D" id="3.30.830.10">
    <property type="entry name" value="Metalloenzyme, LuxS/M16 peptidase-like"/>
    <property type="match status" value="2"/>
</dbReference>
<dbReference type="InterPro" id="IPR011249">
    <property type="entry name" value="Metalloenz_LuxS/M16"/>
</dbReference>
<dbReference type="SUPFAM" id="SSF63411">
    <property type="entry name" value="LuxS/MPP-like metallohydrolase"/>
    <property type="match status" value="2"/>
</dbReference>
<dbReference type="InterPro" id="IPR011765">
    <property type="entry name" value="Pept_M16_N"/>
</dbReference>
<comment type="caution">
    <text evidence="4">The sequence shown here is derived from an EMBL/GenBank/DDBJ whole genome shotgun (WGS) entry which is preliminary data.</text>
</comment>
<feature type="domain" description="Peptidase M16 N-terminal" evidence="2">
    <location>
        <begin position="52"/>
        <end position="173"/>
    </location>
</feature>
<dbReference type="PANTHER" id="PTHR11851:SF224">
    <property type="entry name" value="PROCESSING PROTEASE"/>
    <property type="match status" value="1"/>
</dbReference>
<evidence type="ECO:0000313" key="4">
    <source>
        <dbReference type="EMBL" id="THF63789.1"/>
    </source>
</evidence>
<reference evidence="4 5" key="1">
    <citation type="submission" date="2019-04" db="EMBL/GenBank/DDBJ databases">
        <title>Azoarcus nasutitermitis sp. nov. isolated from termite nest.</title>
        <authorList>
            <person name="Lin S.-Y."/>
            <person name="Hameed A."/>
            <person name="Hsu Y.-H."/>
            <person name="Young C.-C."/>
        </authorList>
    </citation>
    <scope>NUCLEOTIDE SEQUENCE [LARGE SCALE GENOMIC DNA]</scope>
    <source>
        <strain evidence="4 5">CC-YHH838</strain>
    </source>
</reference>
<keyword evidence="1" id="KW-0732">Signal</keyword>
<dbReference type="PANTHER" id="PTHR11851">
    <property type="entry name" value="METALLOPROTEASE"/>
    <property type="match status" value="1"/>
</dbReference>
<gene>
    <name evidence="4" type="ORF">E6C76_14480</name>
</gene>
<dbReference type="Pfam" id="PF00675">
    <property type="entry name" value="Peptidase_M16"/>
    <property type="match status" value="1"/>
</dbReference>
<proteinExistence type="predicted"/>
<evidence type="ECO:0000259" key="2">
    <source>
        <dbReference type="Pfam" id="PF00675"/>
    </source>
</evidence>
<dbReference type="InterPro" id="IPR007863">
    <property type="entry name" value="Peptidase_M16_C"/>
</dbReference>
<dbReference type="EMBL" id="SSOC01000005">
    <property type="protein sequence ID" value="THF63789.1"/>
    <property type="molecule type" value="Genomic_DNA"/>
</dbReference>
<dbReference type="RefSeq" id="WP_136348950.1">
    <property type="nucleotide sequence ID" value="NZ_SSOC01000005.1"/>
</dbReference>
<accession>A0A4S4AUX6</accession>
<keyword evidence="5" id="KW-1185">Reference proteome</keyword>
<dbReference type="GO" id="GO:0046872">
    <property type="term" value="F:metal ion binding"/>
    <property type="evidence" value="ECO:0007669"/>
    <property type="project" value="InterPro"/>
</dbReference>
<dbReference type="AlphaFoldDB" id="A0A4S4AUX6"/>
<evidence type="ECO:0000313" key="5">
    <source>
        <dbReference type="Proteomes" id="UP000308430"/>
    </source>
</evidence>
<protein>
    <submittedName>
        <fullName evidence="4">Insulinase family protein</fullName>
    </submittedName>
</protein>
<sequence>MYNRSTPLSRLLHALAASALLAAGAAQAGPQIQHWTADTGARVYFVESRALPMVDIQVDFAAGGIYAPPERAGVAGLTRSLLDAGTATLDEQAIAERSADIGAILGGSADEERASLSLRTLSSATEREAAVDLVAELLARPTFPEAVVEREKARAIAGLREALTQPGTLAARAFGPAIYGDHPYGRTSTEESLAAITRADLVDFHHRHYTARRASIAIVGDVSRAQAAAIAERLTAGLPAGEAPTPLAQPAQPAARTLRIAHPSAQAHILLGLPGLSREDPDYYSLLVGNYVLGGGGFVSRLTREVREKRGFAYSVYSHFAPMRVAGPFQIGLQTRADQIDAALGVVHETLNAFIQDGPTEAEIQGARDNLINGFGLRLDSNGKILGYVAMIGFYGLPLDWLDAYPGHIAQVSAAAVRDAFARRIRPEHLVTVVVGGGAREGAAP</sequence>
<dbReference type="InterPro" id="IPR050361">
    <property type="entry name" value="MPP/UQCRC_Complex"/>
</dbReference>
<feature type="signal peptide" evidence="1">
    <location>
        <begin position="1"/>
        <end position="28"/>
    </location>
</feature>
<feature type="chain" id="PRO_5020241315" evidence="1">
    <location>
        <begin position="29"/>
        <end position="445"/>
    </location>
</feature>
<feature type="domain" description="Peptidase M16 C-terminal" evidence="3">
    <location>
        <begin position="196"/>
        <end position="371"/>
    </location>
</feature>
<evidence type="ECO:0000259" key="3">
    <source>
        <dbReference type="Pfam" id="PF05193"/>
    </source>
</evidence>
<dbReference type="Proteomes" id="UP000308430">
    <property type="component" value="Unassembled WGS sequence"/>
</dbReference>
<dbReference type="OrthoDB" id="9811314at2"/>
<name>A0A4S4AUX6_9RHOO</name>
<organism evidence="4 5">
    <name type="scientific">Pseudothauera nasutitermitis</name>
    <dbReference type="NCBI Taxonomy" id="2565930"/>
    <lineage>
        <taxon>Bacteria</taxon>
        <taxon>Pseudomonadati</taxon>
        <taxon>Pseudomonadota</taxon>
        <taxon>Betaproteobacteria</taxon>
        <taxon>Rhodocyclales</taxon>
        <taxon>Zoogloeaceae</taxon>
        <taxon>Pseudothauera</taxon>
    </lineage>
</organism>